<sequence>MSSMHFPESLLFCNFFRKLLPLYRKLPSSLREILHFFGFFRKSLVFIGHNSQKAGLFKNVPSFPKRVRHVAQGRGHRMILSQALNFRQLTETSRCGSCVIPAEHSEEGALWLLRPAGSPDAPFPSRFPAVLWTQ</sequence>
<dbReference type="Proteomes" id="UP000593571">
    <property type="component" value="Unassembled WGS sequence"/>
</dbReference>
<gene>
    <name evidence="1" type="ORF">HJG63_011839</name>
</gene>
<evidence type="ECO:0000313" key="2">
    <source>
        <dbReference type="Proteomes" id="UP000593571"/>
    </source>
</evidence>
<name>A0A7J8FI17_ROUAE</name>
<evidence type="ECO:0000313" key="1">
    <source>
        <dbReference type="EMBL" id="KAF6447377.1"/>
    </source>
</evidence>
<accession>A0A7J8FI17</accession>
<keyword evidence="2" id="KW-1185">Reference proteome</keyword>
<comment type="caution">
    <text evidence="1">The sequence shown here is derived from an EMBL/GenBank/DDBJ whole genome shotgun (WGS) entry which is preliminary data.</text>
</comment>
<proteinExistence type="predicted"/>
<protein>
    <submittedName>
        <fullName evidence="1">Uncharacterized protein</fullName>
    </submittedName>
</protein>
<dbReference type="AlphaFoldDB" id="A0A7J8FI17"/>
<dbReference type="EMBL" id="JACASE010000007">
    <property type="protein sequence ID" value="KAF6447377.1"/>
    <property type="molecule type" value="Genomic_DNA"/>
</dbReference>
<reference evidence="1 2" key="1">
    <citation type="journal article" date="2020" name="Nature">
        <title>Six reference-quality genomes reveal evolution of bat adaptations.</title>
        <authorList>
            <person name="Jebb D."/>
            <person name="Huang Z."/>
            <person name="Pippel M."/>
            <person name="Hughes G.M."/>
            <person name="Lavrichenko K."/>
            <person name="Devanna P."/>
            <person name="Winkler S."/>
            <person name="Jermiin L.S."/>
            <person name="Skirmuntt E.C."/>
            <person name="Katzourakis A."/>
            <person name="Burkitt-Gray L."/>
            <person name="Ray D.A."/>
            <person name="Sullivan K.A.M."/>
            <person name="Roscito J.G."/>
            <person name="Kirilenko B.M."/>
            <person name="Davalos L.M."/>
            <person name="Corthals A.P."/>
            <person name="Power M.L."/>
            <person name="Jones G."/>
            <person name="Ransome R.D."/>
            <person name="Dechmann D.K.N."/>
            <person name="Locatelli A.G."/>
            <person name="Puechmaille S.J."/>
            <person name="Fedrigo O."/>
            <person name="Jarvis E.D."/>
            <person name="Hiller M."/>
            <person name="Vernes S.C."/>
            <person name="Myers E.W."/>
            <person name="Teeling E.C."/>
        </authorList>
    </citation>
    <scope>NUCLEOTIDE SEQUENCE [LARGE SCALE GENOMIC DNA]</scope>
    <source>
        <strain evidence="1">MRouAeg1</strain>
        <tissue evidence="1">Muscle</tissue>
    </source>
</reference>
<organism evidence="1 2">
    <name type="scientific">Rousettus aegyptiacus</name>
    <name type="common">Egyptian fruit bat</name>
    <name type="synonym">Pteropus aegyptiacus</name>
    <dbReference type="NCBI Taxonomy" id="9407"/>
    <lineage>
        <taxon>Eukaryota</taxon>
        <taxon>Metazoa</taxon>
        <taxon>Chordata</taxon>
        <taxon>Craniata</taxon>
        <taxon>Vertebrata</taxon>
        <taxon>Euteleostomi</taxon>
        <taxon>Mammalia</taxon>
        <taxon>Eutheria</taxon>
        <taxon>Laurasiatheria</taxon>
        <taxon>Chiroptera</taxon>
        <taxon>Yinpterochiroptera</taxon>
        <taxon>Pteropodoidea</taxon>
        <taxon>Pteropodidae</taxon>
        <taxon>Rousettinae</taxon>
        <taxon>Rousettus</taxon>
    </lineage>
</organism>